<dbReference type="VEuPathDB" id="FungiDB:H310_07075"/>
<accession>A0A418AN72</accession>
<dbReference type="VEuPathDB" id="FungiDB:H310_07074"/>
<evidence type="ECO:0000256" key="1">
    <source>
        <dbReference type="SAM" id="MobiDB-lite"/>
    </source>
</evidence>
<protein>
    <submittedName>
        <fullName evidence="2">Uncharacterized protein</fullName>
    </submittedName>
</protein>
<proteinExistence type="predicted"/>
<keyword evidence="3" id="KW-1185">Reference proteome</keyword>
<reference evidence="2 3" key="1">
    <citation type="submission" date="2018-08" db="EMBL/GenBank/DDBJ databases">
        <title>Aphanomyces genome sequencing and annotation.</title>
        <authorList>
            <person name="Minardi D."/>
            <person name="Oidtmann B."/>
            <person name="Van Der Giezen M."/>
            <person name="Studholme D.J."/>
        </authorList>
    </citation>
    <scope>NUCLEOTIDE SEQUENCE [LARGE SCALE GENOMIC DNA]</scope>
    <source>
        <strain evidence="2 3">NJM0002</strain>
    </source>
</reference>
<name>A0A418AN72_9STRA</name>
<dbReference type="EMBL" id="QUSY01000990">
    <property type="protein sequence ID" value="RHY26484.1"/>
    <property type="molecule type" value="Genomic_DNA"/>
</dbReference>
<evidence type="ECO:0000313" key="3">
    <source>
        <dbReference type="Proteomes" id="UP000285060"/>
    </source>
</evidence>
<evidence type="ECO:0000313" key="2">
    <source>
        <dbReference type="EMBL" id="RHY26484.1"/>
    </source>
</evidence>
<feature type="region of interest" description="Disordered" evidence="1">
    <location>
        <begin position="1"/>
        <end position="33"/>
    </location>
</feature>
<sequence>MSGQLCIPSDASDGLGRERDQVFDSESSGSRWRWSPRDGLWAGKVHSGQPRSRLAKAIGVANGDLRPSGTNRGRSVSRLQNAIMDVKQAVGLFLRQLPDEIALEDHETVDDALVRLRKSLQNMNSSNPTFWKLSLVTRMKDLVRDNMSSTIEDAVELAMQEDPTWMLLPSNDGDSPLDAFVDDILAKNPVGFVKVQRQLSDKADGFFLFCIALVPMFFHSDSCDRALVFFWKVIHVVDDCSIQCSLFVDLIATLLALPQAHLCLRKQSLEPSPPPAHQHPPHHHADKQQRHHQLPLLNVCRLVFAFLQLLPATWIYVPNELRTNVMLSACQFLAFSVDDTAPAITTGHGGAAAAVPSEESSKPLPPSSLLAYMDASSHWFTYAEFARAIPSSTTKYSLPVLTAVLSETGESAPLLPRDFGEFRFPYEVANNISAFLVEPAKSLLVQFVAHLIPRMPCQANDTNVAKDARILSNIKEIILPLLIDAVTALPPSKASCERMATLIAQVNGNASRATVVSNLCATAVGLLYYHDLLFDLLPLESLWEPLPSHRSLFGICQLANVPAQVLGSIDATTSYLDFVDHVNDSFWRFLACFDSECMSTSTPEYTKWFGDILWAIVCTGKSRWRQDRSSCPPTKTSAGQTNASTLHWANSWTKAFSQSSENLENAVGCSTLLRKVFQAFGDDAADPFVWTCVTMLSERKLDTEVLAFFTALHSSANSMYVWPLQLRATTTINTPMVRVAAAVEMILHLDFPHHACFWNVLNWGEIMGFVTLACLHGVKAVVFLHLIVLHHVSTYQLNAITTGDELLRLQIQPRLTWSTYESLFNRLREAHYELVADLLNEQPQ</sequence>
<comment type="caution">
    <text evidence="2">The sequence shown here is derived from an EMBL/GenBank/DDBJ whole genome shotgun (WGS) entry which is preliminary data.</text>
</comment>
<dbReference type="Proteomes" id="UP000285060">
    <property type="component" value="Unassembled WGS sequence"/>
</dbReference>
<dbReference type="AlphaFoldDB" id="A0A418AN72"/>
<gene>
    <name evidence="2" type="ORF">DYB32_007563</name>
</gene>
<organism evidence="2 3">
    <name type="scientific">Aphanomyces invadans</name>
    <dbReference type="NCBI Taxonomy" id="157072"/>
    <lineage>
        <taxon>Eukaryota</taxon>
        <taxon>Sar</taxon>
        <taxon>Stramenopiles</taxon>
        <taxon>Oomycota</taxon>
        <taxon>Saprolegniomycetes</taxon>
        <taxon>Saprolegniales</taxon>
        <taxon>Verrucalvaceae</taxon>
        <taxon>Aphanomyces</taxon>
    </lineage>
</organism>